<gene>
    <name evidence="3" type="ORF">M595_2922</name>
</gene>
<evidence type="ECO:0000313" key="4">
    <source>
        <dbReference type="Proteomes" id="UP000017127"/>
    </source>
</evidence>
<dbReference type="RefSeq" id="WP_023066751.1">
    <property type="nucleotide sequence ID" value="NZ_AUZM01000026.1"/>
</dbReference>
<keyword evidence="4" id="KW-1185">Reference proteome</keyword>
<feature type="coiled-coil region" evidence="1">
    <location>
        <begin position="204"/>
        <end position="253"/>
    </location>
</feature>
<keyword evidence="2" id="KW-1133">Transmembrane helix</keyword>
<organism evidence="3 4">
    <name type="scientific">Lyngbya aestuarii BL J</name>
    <dbReference type="NCBI Taxonomy" id="1348334"/>
    <lineage>
        <taxon>Bacteria</taxon>
        <taxon>Bacillati</taxon>
        <taxon>Cyanobacteriota</taxon>
        <taxon>Cyanophyceae</taxon>
        <taxon>Oscillatoriophycideae</taxon>
        <taxon>Oscillatoriales</taxon>
        <taxon>Microcoleaceae</taxon>
        <taxon>Lyngbya</taxon>
    </lineage>
</organism>
<evidence type="ECO:0000256" key="2">
    <source>
        <dbReference type="SAM" id="Phobius"/>
    </source>
</evidence>
<dbReference type="OrthoDB" id="476945at2"/>
<dbReference type="AlphaFoldDB" id="U7QJ38"/>
<accession>U7QJ38</accession>
<feature type="transmembrane region" description="Helical" evidence="2">
    <location>
        <begin position="285"/>
        <end position="306"/>
    </location>
</feature>
<reference evidence="3 4" key="1">
    <citation type="journal article" date="2013" name="Front. Microbiol.">
        <title>Comparative genomic analyses of the cyanobacterium, Lyngbya aestuarii BL J, a powerful hydrogen producer.</title>
        <authorList>
            <person name="Kothari A."/>
            <person name="Vaughn M."/>
            <person name="Garcia-Pichel F."/>
        </authorList>
    </citation>
    <scope>NUCLEOTIDE SEQUENCE [LARGE SCALE GENOMIC DNA]</scope>
    <source>
        <strain evidence="3 4">BL J</strain>
    </source>
</reference>
<evidence type="ECO:0000256" key="1">
    <source>
        <dbReference type="SAM" id="Coils"/>
    </source>
</evidence>
<comment type="caution">
    <text evidence="3">The sequence shown here is derived from an EMBL/GenBank/DDBJ whole genome shotgun (WGS) entry which is preliminary data.</text>
</comment>
<dbReference type="Proteomes" id="UP000017127">
    <property type="component" value="Unassembled WGS sequence"/>
</dbReference>
<keyword evidence="1" id="KW-0175">Coiled coil</keyword>
<protein>
    <submittedName>
        <fullName evidence="3">Uncharacterized protein</fullName>
    </submittedName>
</protein>
<dbReference type="EMBL" id="AUZM01000026">
    <property type="protein sequence ID" value="ERT07115.1"/>
    <property type="molecule type" value="Genomic_DNA"/>
</dbReference>
<name>U7QJ38_9CYAN</name>
<keyword evidence="2" id="KW-0472">Membrane</keyword>
<sequence>MNTDVLLQLKREFQLLVEQMKIVFCPQDGIQQRAYDILQFKVSLKNLQTRLQTEKQNHSSFGDLDQLEILWADEKTKQKWYQKREQQEELLDRLLIHDNLLLCFCDFIRYNAYKDTLNPTSLLNHLVEFIAIDIRRYTHFPYLAIAYKGIETLTSEIKQFINQLKKQILPGQKHKQKRLYTLILELEEYQSIIQPQAQLFAQEKAEFERQKQQWYQQQEELKHQQQAWLDEQKAKIHQQEARLEEQKLALRRQQPTLIQPSIESFSPVKTDAVIDKKPAKNRQRLGGSPFLLLAVVIGILGGVQFLPKASVNSRKQISALAENQPLELRLKSAQGLAMKASEAVENPPLPLTAWREAQGKWEDAITVLQEMPARQMQSEPVQKQLAIYQEDYNWASQKLIQEQTAIANFNSAKKLALKASVLVKNPPDSVEVWQQAEKKWQTAINLLETIPNDTFIAPQVQEKLTLYRLNSQEIEKRILMQKQADQQRQNNTQS</sequence>
<proteinExistence type="predicted"/>
<evidence type="ECO:0000313" key="3">
    <source>
        <dbReference type="EMBL" id="ERT07115.1"/>
    </source>
</evidence>
<keyword evidence="2" id="KW-0812">Transmembrane</keyword>